<dbReference type="Pfam" id="PF23343">
    <property type="entry name" value="REP_ORF2-G2P"/>
    <property type="match status" value="1"/>
</dbReference>
<dbReference type="InterPro" id="IPR056906">
    <property type="entry name" value="ORF2/G2P_dom"/>
</dbReference>
<proteinExistence type="predicted"/>
<evidence type="ECO:0000313" key="2">
    <source>
        <dbReference type="EMBL" id="UPW42027.1"/>
    </source>
</evidence>
<sequence length="508" mass="61134">MRTNSRYLNPANAKMTLSYPVQNTFSYNYRKEQSYLIRNFYHYKYIKSIGGEAYFYTFTYNNRNLPHWFGHTVCDNSDLRWFLNDSGFRQLLRSKYGVRLGYFITTEYGEGKGKRGKGNNPHYHAIFYLWTDDNRPVNDIVNARLFKHLVQYYWQGSFKNPRFYKKGKADPSNFHGLLGRLENEKAVCYCCKYVTKDSLIENNLNDLKLTIYREILRKFLYKRYFIDYFDLDFFALQDFLEYDFSDPFGFPLPINLMEAFEKGELVTVFPFLNRVFNLYYKKTFRNRYSPKVFMSQGIGISALDYINVEEATIPLSDPKLVVKNVPIPLYLYRKFYCDVVKDTEGNNRYILNDYGIEQRVNSLQKKLEDLSFLARSVVDAKLTELPECFADDFYTLPRLFERYAQYKLIYEDRLCNDINRPLNPYLDFEIFMVPSFHFVEQDEFSIYDFDDVPRYSSHSFFKPYIRIFEMIDDILQEYFLSKDRFDKEECNKRRAERRQLNATLHNFK</sequence>
<name>A0A976R7Y5_9VIRU</name>
<dbReference type="EMBL" id="OM869711">
    <property type="protein sequence ID" value="UPW42027.1"/>
    <property type="molecule type" value="Genomic_DNA"/>
</dbReference>
<reference evidence="2" key="1">
    <citation type="submission" date="2022-02" db="EMBL/GenBank/DDBJ databases">
        <title>Towards deciphering the DNA virus diversity associated with rodent species in the families Cricetidae and Heteromyidae.</title>
        <authorList>
            <person name="Lund M."/>
            <person name="Larsen B.B."/>
            <person name="Gryseels S."/>
            <person name="Kraberger S."/>
            <person name="Rowsey D.M."/>
            <person name="Steger L."/>
            <person name="Yule K.M."/>
            <person name="Upham N.S."/>
            <person name="Worobey M."/>
            <person name="Van Doorslaer K."/>
            <person name="Varsani A."/>
        </authorList>
    </citation>
    <scope>NUCLEOTIDE SEQUENCE</scope>
    <source>
        <strain evidence="2">NeonRodF1_17</strain>
    </source>
</reference>
<evidence type="ECO:0000259" key="1">
    <source>
        <dbReference type="Pfam" id="PF23343"/>
    </source>
</evidence>
<organism evidence="2">
    <name type="scientific">Dipodfec virus RodF1_17</name>
    <dbReference type="NCBI Taxonomy" id="2929293"/>
    <lineage>
        <taxon>Viruses</taxon>
        <taxon>Monodnaviria</taxon>
        <taxon>Sangervirae</taxon>
        <taxon>Phixviricota</taxon>
        <taxon>Malgrandaviricetes</taxon>
        <taxon>Petitvirales</taxon>
        <taxon>Microviridae</taxon>
    </lineage>
</organism>
<protein>
    <submittedName>
        <fullName evidence="2">Replication initiator protein</fullName>
    </submittedName>
</protein>
<accession>A0A976R7Y5</accession>
<feature type="domain" description="Replication-associated protein ORF2/G2P" evidence="1">
    <location>
        <begin position="54"/>
        <end position="197"/>
    </location>
</feature>